<dbReference type="OMA" id="ISIVECW"/>
<dbReference type="PANTHER" id="PTHR21227:SF0">
    <property type="entry name" value="TRNA-SPLICING ENDONUCLEASE SUBUNIT SEN2"/>
    <property type="match status" value="1"/>
</dbReference>
<comment type="catalytic activity">
    <reaction evidence="3">
        <text>pretRNA = a 3'-half-tRNA molecule with a 5'-OH end + a 5'-half-tRNA molecule with a 2',3'-cyclic phosphate end + an intron with a 2',3'-cyclic phosphate and a 5'-hydroxyl terminus.</text>
        <dbReference type="EC" id="4.6.1.16"/>
    </reaction>
</comment>
<dbReference type="InterPro" id="IPR006676">
    <property type="entry name" value="tRNA_splic"/>
</dbReference>
<evidence type="ECO:0000259" key="5">
    <source>
        <dbReference type="Pfam" id="PF02778"/>
    </source>
</evidence>
<dbReference type="AlphaFoldDB" id="A0A336MUE7"/>
<comment type="similarity">
    <text evidence="1">Belongs to the tRNA-intron endonuclease family.</text>
</comment>
<dbReference type="GO" id="GO:0000213">
    <property type="term" value="F:tRNA-intron lyase activity"/>
    <property type="evidence" value="ECO:0007669"/>
    <property type="project" value="UniProtKB-EC"/>
</dbReference>
<evidence type="ECO:0000256" key="3">
    <source>
        <dbReference type="ARBA" id="ARBA00034031"/>
    </source>
</evidence>
<dbReference type="GO" id="GO:0003676">
    <property type="term" value="F:nucleic acid binding"/>
    <property type="evidence" value="ECO:0007669"/>
    <property type="project" value="InterPro"/>
</dbReference>
<dbReference type="InterPro" id="IPR006678">
    <property type="entry name" value="tRNA_intron_Endonuc_N"/>
</dbReference>
<dbReference type="PANTHER" id="PTHR21227">
    <property type="entry name" value="TRNA-SPLICING ENDONUCLEASE SUBUNIT SEN2"/>
    <property type="match status" value="1"/>
</dbReference>
<protein>
    <recommendedName>
        <fullName evidence="2">tRNA-intron lyase</fullName>
        <ecNumber evidence="2">4.6.1.16</ecNumber>
    </recommendedName>
</protein>
<evidence type="ECO:0000259" key="4">
    <source>
        <dbReference type="Pfam" id="PF01974"/>
    </source>
</evidence>
<dbReference type="Gene3D" id="3.40.1170.20">
    <property type="entry name" value="tRNA intron endonuclease, N-terminal domain"/>
    <property type="match status" value="1"/>
</dbReference>
<evidence type="ECO:0000256" key="1">
    <source>
        <dbReference type="ARBA" id="ARBA00008078"/>
    </source>
</evidence>
<dbReference type="GO" id="GO:0005634">
    <property type="term" value="C:nucleus"/>
    <property type="evidence" value="ECO:0007669"/>
    <property type="project" value="UniProtKB-ARBA"/>
</dbReference>
<proteinExistence type="inferred from homology"/>
<evidence type="ECO:0000313" key="6">
    <source>
        <dbReference type="EMBL" id="SSX31867.1"/>
    </source>
</evidence>
<name>A0A336MUE7_CULSO</name>
<evidence type="ECO:0000256" key="2">
    <source>
        <dbReference type="ARBA" id="ARBA00012573"/>
    </source>
</evidence>
<dbReference type="EMBL" id="UFQT01001810">
    <property type="protein sequence ID" value="SSX31867.1"/>
    <property type="molecule type" value="Genomic_DNA"/>
</dbReference>
<feature type="domain" description="tRNA intron endonuclease N-terminal" evidence="5">
    <location>
        <begin position="32"/>
        <end position="132"/>
    </location>
</feature>
<organism evidence="6">
    <name type="scientific">Culicoides sonorensis</name>
    <name type="common">Biting midge</name>
    <dbReference type="NCBI Taxonomy" id="179676"/>
    <lineage>
        <taxon>Eukaryota</taxon>
        <taxon>Metazoa</taxon>
        <taxon>Ecdysozoa</taxon>
        <taxon>Arthropoda</taxon>
        <taxon>Hexapoda</taxon>
        <taxon>Insecta</taxon>
        <taxon>Pterygota</taxon>
        <taxon>Neoptera</taxon>
        <taxon>Endopterygota</taxon>
        <taxon>Diptera</taxon>
        <taxon>Nematocera</taxon>
        <taxon>Chironomoidea</taxon>
        <taxon>Ceratopogonidae</taxon>
        <taxon>Ceratopogoninae</taxon>
        <taxon>Culicoides</taxon>
        <taxon>Monoculicoides</taxon>
    </lineage>
</organism>
<dbReference type="SUPFAM" id="SSF53032">
    <property type="entry name" value="tRNA-intron endonuclease catalytic domain-like"/>
    <property type="match status" value="1"/>
</dbReference>
<feature type="domain" description="tRNA intron endonuclease catalytic" evidence="4">
    <location>
        <begin position="147"/>
        <end position="220"/>
    </location>
</feature>
<dbReference type="GO" id="GO:0005737">
    <property type="term" value="C:cytoplasm"/>
    <property type="evidence" value="ECO:0007669"/>
    <property type="project" value="TreeGrafter"/>
</dbReference>
<dbReference type="GO" id="GO:0006388">
    <property type="term" value="P:tRNA splicing, via endonucleolytic cleavage and ligation"/>
    <property type="evidence" value="ECO:0007669"/>
    <property type="project" value="InterPro"/>
</dbReference>
<dbReference type="InterPro" id="IPR006677">
    <property type="entry name" value="tRNA_intron_Endonuc_cat-like"/>
</dbReference>
<dbReference type="InterPro" id="IPR036167">
    <property type="entry name" value="tRNA_intron_Endo_cat-like_sf"/>
</dbReference>
<accession>A0A336MUE7</accession>
<sequence>MDQNHRKYKTPLPSIPKYLPITEIPENPKFTGIFTGNEIIVTSQDEIKELYNCGCFGNSSQFQKEFVNERYYELVEGINRDEVNDKNKRGIGINVVNENLSLFLEEAFFLNFSLKILKILDEAGNEIGSDDFLLQCINVKPDFVSCFVSYHYFRAKNWVVKSGINFGSDFLLYKLGPQFYHSQYMVKVKKSKGHSEKFPSKELLGWYRISETSKKECLLIDVIFPQNITNPIELIRKLSDFKVDVITFKRYNPWKSKLK</sequence>
<dbReference type="VEuPathDB" id="VectorBase:CSON004196"/>
<dbReference type="Pfam" id="PF01974">
    <property type="entry name" value="tRNA_int_endo"/>
    <property type="match status" value="1"/>
</dbReference>
<dbReference type="InterPro" id="IPR011856">
    <property type="entry name" value="tRNA_endonuc-like_dom_sf"/>
</dbReference>
<gene>
    <name evidence="6" type="primary">CSON004196</name>
</gene>
<dbReference type="Gene3D" id="3.40.1350.10">
    <property type="match status" value="1"/>
</dbReference>
<reference evidence="6" key="1">
    <citation type="submission" date="2018-07" db="EMBL/GenBank/DDBJ databases">
        <authorList>
            <person name="Quirk P.G."/>
            <person name="Krulwich T.A."/>
        </authorList>
    </citation>
    <scope>NUCLEOTIDE SEQUENCE</scope>
</reference>
<dbReference type="CDD" id="cd22363">
    <property type="entry name" value="tRNA-intron_lyase_C"/>
    <property type="match status" value="1"/>
</dbReference>
<dbReference type="EC" id="4.6.1.16" evidence="2"/>
<dbReference type="Pfam" id="PF02778">
    <property type="entry name" value="tRNA_int_endo_N"/>
    <property type="match status" value="1"/>
</dbReference>